<dbReference type="EC" id="2.7.13.3" evidence="2"/>
<dbReference type="InterPro" id="IPR004358">
    <property type="entry name" value="Sig_transdc_His_kin-like_C"/>
</dbReference>
<feature type="domain" description="Histidine kinase" evidence="8">
    <location>
        <begin position="223"/>
        <end position="443"/>
    </location>
</feature>
<feature type="domain" description="Response regulatory" evidence="9">
    <location>
        <begin position="464"/>
        <end position="582"/>
    </location>
</feature>
<dbReference type="Gene3D" id="3.30.565.10">
    <property type="entry name" value="Histidine kinase-like ATPase, C-terminal domain"/>
    <property type="match status" value="1"/>
</dbReference>
<dbReference type="Proteomes" id="UP000825679">
    <property type="component" value="Chromosome"/>
</dbReference>
<dbReference type="RefSeq" id="WP_221006449.1">
    <property type="nucleotide sequence ID" value="NZ_CP081150.1"/>
</dbReference>
<evidence type="ECO:0000256" key="5">
    <source>
        <dbReference type="PROSITE-ProRule" id="PRU00169"/>
    </source>
</evidence>
<evidence type="ECO:0000256" key="3">
    <source>
        <dbReference type="ARBA" id="ARBA00022553"/>
    </source>
</evidence>
<dbReference type="InterPro" id="IPR003594">
    <property type="entry name" value="HATPase_dom"/>
</dbReference>
<feature type="transmembrane region" description="Helical" evidence="7">
    <location>
        <begin position="46"/>
        <end position="67"/>
    </location>
</feature>
<keyword evidence="4" id="KW-0902">Two-component regulatory system</keyword>
<protein>
    <recommendedName>
        <fullName evidence="2">histidine kinase</fullName>
        <ecNumber evidence="2">2.7.13.3</ecNumber>
    </recommendedName>
</protein>
<dbReference type="Pfam" id="PF00512">
    <property type="entry name" value="HisKA"/>
    <property type="match status" value="1"/>
</dbReference>
<dbReference type="SMART" id="SM00388">
    <property type="entry name" value="HisKA"/>
    <property type="match status" value="1"/>
</dbReference>
<dbReference type="Pfam" id="PF00072">
    <property type="entry name" value="Response_reg"/>
    <property type="match status" value="1"/>
</dbReference>
<dbReference type="PROSITE" id="PS50110">
    <property type="entry name" value="RESPONSE_REGULATORY"/>
    <property type="match status" value="1"/>
</dbReference>
<dbReference type="InterPro" id="IPR005467">
    <property type="entry name" value="His_kinase_dom"/>
</dbReference>
<dbReference type="PANTHER" id="PTHR45339">
    <property type="entry name" value="HYBRID SIGNAL TRANSDUCTION HISTIDINE KINASE J"/>
    <property type="match status" value="1"/>
</dbReference>
<feature type="transmembrane region" description="Helical" evidence="7">
    <location>
        <begin position="87"/>
        <end position="108"/>
    </location>
</feature>
<dbReference type="CDD" id="cd16922">
    <property type="entry name" value="HATPase_EvgS-ArcB-TorS-like"/>
    <property type="match status" value="1"/>
</dbReference>
<evidence type="ECO:0000256" key="2">
    <source>
        <dbReference type="ARBA" id="ARBA00012438"/>
    </source>
</evidence>
<dbReference type="InterPro" id="IPR036097">
    <property type="entry name" value="HisK_dim/P_sf"/>
</dbReference>
<dbReference type="CDD" id="cd17546">
    <property type="entry name" value="REC_hyHK_CKI1_RcsC-like"/>
    <property type="match status" value="1"/>
</dbReference>
<keyword evidence="7" id="KW-0472">Membrane</keyword>
<evidence type="ECO:0000259" key="9">
    <source>
        <dbReference type="PROSITE" id="PS50110"/>
    </source>
</evidence>
<feature type="transmembrane region" description="Helical" evidence="7">
    <location>
        <begin position="21"/>
        <end position="40"/>
    </location>
</feature>
<keyword evidence="7" id="KW-1133">Transmembrane helix</keyword>
<dbReference type="SMART" id="SM00448">
    <property type="entry name" value="REC"/>
    <property type="match status" value="1"/>
</dbReference>
<dbReference type="PROSITE" id="PS50109">
    <property type="entry name" value="HIS_KIN"/>
    <property type="match status" value="1"/>
</dbReference>
<dbReference type="Gene3D" id="3.40.50.2300">
    <property type="match status" value="1"/>
</dbReference>
<evidence type="ECO:0000259" key="8">
    <source>
        <dbReference type="PROSITE" id="PS50109"/>
    </source>
</evidence>
<comment type="catalytic activity">
    <reaction evidence="1">
        <text>ATP + protein L-histidine = ADP + protein N-phospho-L-histidine.</text>
        <dbReference type="EC" id="2.7.13.3"/>
    </reaction>
</comment>
<dbReference type="InterPro" id="IPR036890">
    <property type="entry name" value="HATPase_C_sf"/>
</dbReference>
<keyword evidence="6" id="KW-0175">Coiled coil</keyword>
<dbReference type="SMART" id="SM00387">
    <property type="entry name" value="HATPase_c"/>
    <property type="match status" value="1"/>
</dbReference>
<dbReference type="PANTHER" id="PTHR45339:SF1">
    <property type="entry name" value="HYBRID SIGNAL TRANSDUCTION HISTIDINE KINASE J"/>
    <property type="match status" value="1"/>
</dbReference>
<dbReference type="InterPro" id="IPR001789">
    <property type="entry name" value="Sig_transdc_resp-reg_receiver"/>
</dbReference>
<dbReference type="SUPFAM" id="SSF52172">
    <property type="entry name" value="CheY-like"/>
    <property type="match status" value="1"/>
</dbReference>
<name>A0ABX8ZA93_9NEIS</name>
<dbReference type="CDD" id="cd00082">
    <property type="entry name" value="HisKA"/>
    <property type="match status" value="1"/>
</dbReference>
<proteinExistence type="predicted"/>
<feature type="transmembrane region" description="Helical" evidence="7">
    <location>
        <begin position="159"/>
        <end position="176"/>
    </location>
</feature>
<dbReference type="PRINTS" id="PR00344">
    <property type="entry name" value="BCTRLSENSOR"/>
</dbReference>
<dbReference type="Gene3D" id="1.10.287.130">
    <property type="match status" value="1"/>
</dbReference>
<sequence>MAISSNDPAVLERTTALSYRNANSGPVVCIVAASALFYVYHATQSMSLLGLWWGIACTFSLYALWGIRRFQTHHEQYSMAGWRHQHVVGVTINSVIWAVGGTYMMLAGSPDLKVFTALIFTALAVGSMPVLGTITSVMRTYSFAVSLPMMLNGLFNHSPLDLTLAGMALFFFIIQLKSTQIYHETVVESLVLELNQTRLAEELAQARNAAEQANRAKSEFIANVSHEIRTPMNAIVGMAHLLEQTPLLPNQQESVEVISHSSDLLLALVNDVLDLSKIEADCLDIVASSFHLLDLLQEMRQMFRAAAQNKSIGLVLNYQGEQDLYLLGDALRLRQVLVNLLGNAIKFTQQGYVQLDVIAQSTGSSCQLQIAVHDTGIGISAERLPHIFEAFVQADNSLTRAYGGTGLGLTIARRLVRNMGGELTATANAEAGSTFQFELLWPQLAAPVAVTATPIRVPAPNPLRILLAEDNPFNQLVAKRLLESQGHTVICADNGQIALEIMAQQTVDLVLMDMQMPEMDGLEATRRIRSIEQSASARTPIIALTANAMTEDRQRCVDAGMDDFLTKPIRPELLQKALLEWA</sequence>
<feature type="coiled-coil region" evidence="6">
    <location>
        <begin position="196"/>
        <end position="223"/>
    </location>
</feature>
<keyword evidence="7" id="KW-0812">Transmembrane</keyword>
<keyword evidence="3 5" id="KW-0597">Phosphoprotein</keyword>
<dbReference type="Pfam" id="PF02518">
    <property type="entry name" value="HATPase_c"/>
    <property type="match status" value="1"/>
</dbReference>
<evidence type="ECO:0000256" key="4">
    <source>
        <dbReference type="ARBA" id="ARBA00023012"/>
    </source>
</evidence>
<evidence type="ECO:0000313" key="11">
    <source>
        <dbReference type="Proteomes" id="UP000825679"/>
    </source>
</evidence>
<evidence type="ECO:0000313" key="10">
    <source>
        <dbReference type="EMBL" id="QZA78075.1"/>
    </source>
</evidence>
<dbReference type="SUPFAM" id="SSF55874">
    <property type="entry name" value="ATPase domain of HSP90 chaperone/DNA topoisomerase II/histidine kinase"/>
    <property type="match status" value="1"/>
</dbReference>
<accession>A0ABX8ZA93</accession>
<organism evidence="10 11">
    <name type="scientific">Deefgea tanakiae</name>
    <dbReference type="NCBI Taxonomy" id="2865840"/>
    <lineage>
        <taxon>Bacteria</taxon>
        <taxon>Pseudomonadati</taxon>
        <taxon>Pseudomonadota</taxon>
        <taxon>Betaproteobacteria</taxon>
        <taxon>Neisseriales</taxon>
        <taxon>Chitinibacteraceae</taxon>
        <taxon>Deefgea</taxon>
    </lineage>
</organism>
<evidence type="ECO:0000256" key="7">
    <source>
        <dbReference type="SAM" id="Phobius"/>
    </source>
</evidence>
<keyword evidence="11" id="KW-1185">Reference proteome</keyword>
<reference evidence="10 11" key="1">
    <citation type="submission" date="2021-08" db="EMBL/GenBank/DDBJ databases">
        <title>complete genome sequencing of Deefgea sp. D25.</title>
        <authorList>
            <person name="Bae J.-W."/>
            <person name="Gim D.-H."/>
        </authorList>
    </citation>
    <scope>NUCLEOTIDE SEQUENCE [LARGE SCALE GENOMIC DNA]</scope>
    <source>
        <strain evidence="10 11">D25</strain>
    </source>
</reference>
<dbReference type="InterPro" id="IPR003661">
    <property type="entry name" value="HisK_dim/P_dom"/>
</dbReference>
<dbReference type="EMBL" id="CP081150">
    <property type="protein sequence ID" value="QZA78075.1"/>
    <property type="molecule type" value="Genomic_DNA"/>
</dbReference>
<evidence type="ECO:0000256" key="6">
    <source>
        <dbReference type="SAM" id="Coils"/>
    </source>
</evidence>
<dbReference type="InterPro" id="IPR011006">
    <property type="entry name" value="CheY-like_superfamily"/>
</dbReference>
<evidence type="ECO:0000256" key="1">
    <source>
        <dbReference type="ARBA" id="ARBA00000085"/>
    </source>
</evidence>
<dbReference type="SUPFAM" id="SSF47384">
    <property type="entry name" value="Homodimeric domain of signal transducing histidine kinase"/>
    <property type="match status" value="1"/>
</dbReference>
<gene>
    <name evidence="10" type="ORF">K4H28_01120</name>
</gene>
<feature type="transmembrane region" description="Helical" evidence="7">
    <location>
        <begin position="114"/>
        <end position="138"/>
    </location>
</feature>
<feature type="modified residue" description="4-aspartylphosphate" evidence="5">
    <location>
        <position position="513"/>
    </location>
</feature>